<evidence type="ECO:0000313" key="2">
    <source>
        <dbReference type="EMBL" id="QJW84260.1"/>
    </source>
</evidence>
<proteinExistence type="predicted"/>
<gene>
    <name evidence="2" type="ORF">HK414_11705</name>
</gene>
<evidence type="ECO:0000256" key="1">
    <source>
        <dbReference type="SAM" id="MobiDB-lite"/>
    </source>
</evidence>
<dbReference type="Proteomes" id="UP000500826">
    <property type="component" value="Chromosome"/>
</dbReference>
<protein>
    <submittedName>
        <fullName evidence="2">Uncharacterized protein</fullName>
    </submittedName>
</protein>
<organism evidence="2 3">
    <name type="scientific">Ramlibacter terrae</name>
    <dbReference type="NCBI Taxonomy" id="2732511"/>
    <lineage>
        <taxon>Bacteria</taxon>
        <taxon>Pseudomonadati</taxon>
        <taxon>Pseudomonadota</taxon>
        <taxon>Betaproteobacteria</taxon>
        <taxon>Burkholderiales</taxon>
        <taxon>Comamonadaceae</taxon>
        <taxon>Ramlibacter</taxon>
    </lineage>
</organism>
<reference evidence="2 3" key="1">
    <citation type="submission" date="2020-05" db="EMBL/GenBank/DDBJ databases">
        <title>Ramlibacter rhizophilus sp. nov., isolated from rhizosphere soil of national flower Mugunghwa from South Korea.</title>
        <authorList>
            <person name="Zheng-Fei Y."/>
            <person name="Huan T."/>
        </authorList>
    </citation>
    <scope>NUCLEOTIDE SEQUENCE [LARGE SCALE GENOMIC DNA]</scope>
    <source>
        <strain evidence="2 3">H242</strain>
    </source>
</reference>
<dbReference type="EMBL" id="CP053418">
    <property type="protein sequence ID" value="QJW84260.1"/>
    <property type="molecule type" value="Genomic_DNA"/>
</dbReference>
<feature type="region of interest" description="Disordered" evidence="1">
    <location>
        <begin position="1"/>
        <end position="60"/>
    </location>
</feature>
<name>A0ABX6P4A8_9BURK</name>
<evidence type="ECO:0000313" key="3">
    <source>
        <dbReference type="Proteomes" id="UP000500826"/>
    </source>
</evidence>
<keyword evidence="3" id="KW-1185">Reference proteome</keyword>
<sequence length="60" mass="6166">MADKQTPSTPASKPGDPLDLATSVAGEEDPGASIDLANTPGRSDQPAGRRPSSLRARRPP</sequence>
<accession>A0ABX6P4A8</accession>
<feature type="compositionally biased region" description="Polar residues" evidence="1">
    <location>
        <begin position="1"/>
        <end position="11"/>
    </location>
</feature>